<evidence type="ECO:0000256" key="2">
    <source>
        <dbReference type="ARBA" id="ARBA00004496"/>
    </source>
</evidence>
<evidence type="ECO:0000256" key="3">
    <source>
        <dbReference type="ARBA" id="ARBA00007630"/>
    </source>
</evidence>
<dbReference type="NCBIfam" id="NF000648">
    <property type="entry name" value="PRK00026.1"/>
    <property type="match status" value="1"/>
</dbReference>
<dbReference type="NCBIfam" id="TIGR00088">
    <property type="entry name" value="trmD"/>
    <property type="match status" value="1"/>
</dbReference>
<organism evidence="19 20">
    <name type="scientific">Desulfoglaeba alkanexedens ALDC</name>
    <dbReference type="NCBI Taxonomy" id="980445"/>
    <lineage>
        <taxon>Bacteria</taxon>
        <taxon>Pseudomonadati</taxon>
        <taxon>Thermodesulfobacteriota</taxon>
        <taxon>Syntrophobacteria</taxon>
        <taxon>Syntrophobacterales</taxon>
        <taxon>Syntrophobacteraceae</taxon>
        <taxon>Desulfoglaeba</taxon>
    </lineage>
</organism>
<evidence type="ECO:0000256" key="1">
    <source>
        <dbReference type="ARBA" id="ARBA00002634"/>
    </source>
</evidence>
<feature type="binding site" evidence="15 16">
    <location>
        <begin position="131"/>
        <end position="136"/>
    </location>
    <ligand>
        <name>S-adenosyl-L-methionine</name>
        <dbReference type="ChEBI" id="CHEBI:59789"/>
    </ligand>
</feature>
<evidence type="ECO:0000313" key="20">
    <source>
        <dbReference type="Proteomes" id="UP000298602"/>
    </source>
</evidence>
<comment type="similarity">
    <text evidence="3 15 17">Belongs to the RNA methyltransferase TrmD family.</text>
</comment>
<evidence type="ECO:0000259" key="18">
    <source>
        <dbReference type="Pfam" id="PF01746"/>
    </source>
</evidence>
<dbReference type="GO" id="GO:0005829">
    <property type="term" value="C:cytosol"/>
    <property type="evidence" value="ECO:0007669"/>
    <property type="project" value="TreeGrafter"/>
</dbReference>
<dbReference type="CDD" id="cd18080">
    <property type="entry name" value="TrmD-like"/>
    <property type="match status" value="1"/>
</dbReference>
<dbReference type="OrthoDB" id="9807416at2"/>
<evidence type="ECO:0000256" key="16">
    <source>
        <dbReference type="PIRSR" id="PIRSR000386-1"/>
    </source>
</evidence>
<dbReference type="GO" id="GO:0002939">
    <property type="term" value="P:tRNA N1-guanine methylation"/>
    <property type="evidence" value="ECO:0007669"/>
    <property type="project" value="TreeGrafter"/>
</dbReference>
<dbReference type="Gene3D" id="3.40.1280.10">
    <property type="match status" value="1"/>
</dbReference>
<evidence type="ECO:0000256" key="7">
    <source>
        <dbReference type="ARBA" id="ARBA00022490"/>
    </source>
</evidence>
<comment type="function">
    <text evidence="1 15 17">Specifically methylates guanosine-37 in various tRNAs.</text>
</comment>
<evidence type="ECO:0000256" key="14">
    <source>
        <dbReference type="ARBA" id="ARBA00047783"/>
    </source>
</evidence>
<evidence type="ECO:0000256" key="8">
    <source>
        <dbReference type="ARBA" id="ARBA00022603"/>
    </source>
</evidence>
<feature type="domain" description="tRNA methyltransferase TRMD/TRM10-type" evidence="18">
    <location>
        <begin position="1"/>
        <end position="223"/>
    </location>
</feature>
<dbReference type="InterPro" id="IPR023148">
    <property type="entry name" value="tRNA_m1G_MeTrfase_C_sf"/>
</dbReference>
<dbReference type="SUPFAM" id="SSF75217">
    <property type="entry name" value="alpha/beta knot"/>
    <property type="match status" value="1"/>
</dbReference>
<proteinExistence type="inferred from homology"/>
<evidence type="ECO:0000256" key="11">
    <source>
        <dbReference type="ARBA" id="ARBA00022694"/>
    </source>
</evidence>
<dbReference type="HAMAP" id="MF_00605">
    <property type="entry name" value="TrmD"/>
    <property type="match status" value="1"/>
</dbReference>
<evidence type="ECO:0000256" key="10">
    <source>
        <dbReference type="ARBA" id="ARBA00022691"/>
    </source>
</evidence>
<keyword evidence="9 15" id="KW-0808">Transferase</keyword>
<evidence type="ECO:0000256" key="5">
    <source>
        <dbReference type="ARBA" id="ARBA00012807"/>
    </source>
</evidence>
<dbReference type="InterPro" id="IPR029028">
    <property type="entry name" value="Alpha/beta_knot_MTases"/>
</dbReference>
<evidence type="ECO:0000256" key="13">
    <source>
        <dbReference type="ARBA" id="ARBA00033392"/>
    </source>
</evidence>
<keyword evidence="11 15" id="KW-0819">tRNA processing</keyword>
<keyword evidence="7 15" id="KW-0963">Cytoplasm</keyword>
<dbReference type="EMBL" id="CP040098">
    <property type="protein sequence ID" value="QCQ23116.1"/>
    <property type="molecule type" value="Genomic_DNA"/>
</dbReference>
<evidence type="ECO:0000256" key="4">
    <source>
        <dbReference type="ARBA" id="ARBA00011738"/>
    </source>
</evidence>
<dbReference type="Pfam" id="PF01746">
    <property type="entry name" value="tRNA_m1G_MT"/>
    <property type="match status" value="1"/>
</dbReference>
<comment type="catalytic activity">
    <reaction evidence="14 15 17">
        <text>guanosine(37) in tRNA + S-adenosyl-L-methionine = N(1)-methylguanosine(37) in tRNA + S-adenosyl-L-homocysteine + H(+)</text>
        <dbReference type="Rhea" id="RHEA:36899"/>
        <dbReference type="Rhea" id="RHEA-COMP:10145"/>
        <dbReference type="Rhea" id="RHEA-COMP:10147"/>
        <dbReference type="ChEBI" id="CHEBI:15378"/>
        <dbReference type="ChEBI" id="CHEBI:57856"/>
        <dbReference type="ChEBI" id="CHEBI:59789"/>
        <dbReference type="ChEBI" id="CHEBI:73542"/>
        <dbReference type="ChEBI" id="CHEBI:74269"/>
        <dbReference type="EC" id="2.1.1.228"/>
    </reaction>
</comment>
<dbReference type="PANTHER" id="PTHR46417">
    <property type="entry name" value="TRNA (GUANINE-N(1)-)-METHYLTRANSFERASE"/>
    <property type="match status" value="1"/>
</dbReference>
<protein>
    <recommendedName>
        <fullName evidence="6 15">tRNA (guanine-N(1)-)-methyltransferase</fullName>
        <ecNumber evidence="5 15">2.1.1.228</ecNumber>
    </recommendedName>
    <alternativeName>
        <fullName evidence="12 15">M1G-methyltransferase</fullName>
    </alternativeName>
    <alternativeName>
        <fullName evidence="13 15">tRNA [GM37] methyltransferase</fullName>
    </alternativeName>
</protein>
<keyword evidence="8 15" id="KW-0489">Methyltransferase</keyword>
<dbReference type="EC" id="2.1.1.228" evidence="5 15"/>
<dbReference type="GO" id="GO:0052906">
    <property type="term" value="F:tRNA (guanine(37)-N1)-methyltransferase activity"/>
    <property type="evidence" value="ECO:0007669"/>
    <property type="project" value="UniProtKB-UniRule"/>
</dbReference>
<dbReference type="Gene3D" id="1.10.1270.20">
    <property type="entry name" value="tRNA(m1g37)methyltransferase, domain 2"/>
    <property type="match status" value="1"/>
</dbReference>
<sequence>MIFDILTLFPAMFASPFEESILGKARARGLVTVRVHNIRDHAEDRHQMADDRPFGGGEGMIMKPEPVVKALEAVRAEGPPAVAVLLSPQGELFSQSLAWEFSRLERLILICGRYEGVDERVVHFVDREVSIGDYILTGGELAAMVVVDAAARLIPGVLGNTASPEAESFREPILEYPQYTRPREFRGLRVPEVLLSGDHEAVRRWRRAEALRRTRIRRPDLFSRLKLSDEDRRLLQAAESEDDSGDQHAREVIG</sequence>
<keyword evidence="20" id="KW-1185">Reference proteome</keyword>
<comment type="subcellular location">
    <subcellularLocation>
        <location evidence="2 15 17">Cytoplasm</location>
    </subcellularLocation>
</comment>
<gene>
    <name evidence="15 19" type="primary">trmD</name>
    <name evidence="19" type="ORF">FDQ92_13605</name>
</gene>
<dbReference type="FunFam" id="3.40.1280.10:FF:000001">
    <property type="entry name" value="tRNA (guanine-N(1)-)-methyltransferase"/>
    <property type="match status" value="1"/>
</dbReference>
<dbReference type="InterPro" id="IPR002649">
    <property type="entry name" value="tRNA_m1G_MeTrfase_TrmD"/>
</dbReference>
<dbReference type="InterPro" id="IPR029026">
    <property type="entry name" value="tRNA_m1G_MTases_N"/>
</dbReference>
<dbReference type="KEGG" id="dax:FDQ92_13605"/>
<evidence type="ECO:0000256" key="12">
    <source>
        <dbReference type="ARBA" id="ARBA00029736"/>
    </source>
</evidence>
<dbReference type="FunFam" id="1.10.1270.20:FF:000001">
    <property type="entry name" value="tRNA (guanine-N(1)-)-methyltransferase"/>
    <property type="match status" value="1"/>
</dbReference>
<evidence type="ECO:0000256" key="6">
    <source>
        <dbReference type="ARBA" id="ARBA00014679"/>
    </source>
</evidence>
<reference evidence="19 20" key="1">
    <citation type="submission" date="2019-05" db="EMBL/GenBank/DDBJ databases">
        <title>The Complete Genome Sequence of the n-alkane-degrading Desulfoglaeba alkanexedens ALDC reveals multiple alkylsuccinate synthase gene clusters.</title>
        <authorList>
            <person name="Callaghan A.V."/>
            <person name="Davidova I.A."/>
            <person name="Duncan K.E."/>
            <person name="Morris B."/>
            <person name="McInerney M.J."/>
        </authorList>
    </citation>
    <scope>NUCLEOTIDE SEQUENCE [LARGE SCALE GENOMIC DNA]</scope>
    <source>
        <strain evidence="19 20">ALDC</strain>
    </source>
</reference>
<dbReference type="RefSeq" id="WP_137425396.1">
    <property type="nucleotide sequence ID" value="NZ_CP040098.1"/>
</dbReference>
<comment type="subunit">
    <text evidence="4 15 17">Homodimer.</text>
</comment>
<accession>A0A4P8L517</accession>
<dbReference type="Proteomes" id="UP000298602">
    <property type="component" value="Chromosome"/>
</dbReference>
<reference evidence="19 20" key="2">
    <citation type="submission" date="2019-05" db="EMBL/GenBank/DDBJ databases">
        <authorList>
            <person name="Suflita J.M."/>
            <person name="Marks C.R."/>
        </authorList>
    </citation>
    <scope>NUCLEOTIDE SEQUENCE [LARGE SCALE GENOMIC DNA]</scope>
    <source>
        <strain evidence="19 20">ALDC</strain>
    </source>
</reference>
<evidence type="ECO:0000256" key="17">
    <source>
        <dbReference type="RuleBase" id="RU003464"/>
    </source>
</evidence>
<dbReference type="PANTHER" id="PTHR46417:SF1">
    <property type="entry name" value="TRNA (GUANINE-N(1)-)-METHYLTRANSFERASE"/>
    <property type="match status" value="1"/>
</dbReference>
<keyword evidence="10 15" id="KW-0949">S-adenosyl-L-methionine</keyword>
<feature type="binding site" evidence="15 16">
    <location>
        <position position="112"/>
    </location>
    <ligand>
        <name>S-adenosyl-L-methionine</name>
        <dbReference type="ChEBI" id="CHEBI:59789"/>
    </ligand>
</feature>
<evidence type="ECO:0000313" key="19">
    <source>
        <dbReference type="EMBL" id="QCQ23116.1"/>
    </source>
</evidence>
<dbReference type="AlphaFoldDB" id="A0A4P8L517"/>
<evidence type="ECO:0000256" key="15">
    <source>
        <dbReference type="HAMAP-Rule" id="MF_00605"/>
    </source>
</evidence>
<name>A0A4P8L517_9BACT</name>
<evidence type="ECO:0000256" key="9">
    <source>
        <dbReference type="ARBA" id="ARBA00022679"/>
    </source>
</evidence>
<dbReference type="InterPro" id="IPR016009">
    <property type="entry name" value="tRNA_MeTrfase_TRMD/TRM10"/>
</dbReference>
<dbReference type="PIRSF" id="PIRSF000386">
    <property type="entry name" value="tRNA_mtase"/>
    <property type="match status" value="1"/>
</dbReference>